<sequence>MLKVKDIMTRDLITVSPEMEIAHAAKLLLEKHINGVPVVDGTGKMVGILCQSDLITQQKRFPIPSVFTLLDGFIPLTSMKHIEKEAQKISATTVAHAMTPNPFTVTPKMSIEEVATIMLDKNFNTLPVVDKEKLVGIVGKEDILKTLMSEK</sequence>
<dbReference type="SUPFAM" id="SSF54631">
    <property type="entry name" value="CBS-domain pair"/>
    <property type="match status" value="1"/>
</dbReference>
<comment type="caution">
    <text evidence="3">The sequence shown here is derived from an EMBL/GenBank/DDBJ whole genome shotgun (WGS) entry which is preliminary data.</text>
</comment>
<dbReference type="PROSITE" id="PS51371">
    <property type="entry name" value="CBS"/>
    <property type="match status" value="2"/>
</dbReference>
<dbReference type="AlphaFoldDB" id="X0W9P6"/>
<dbReference type="CDD" id="cd04586">
    <property type="entry name" value="CBS_pair_BON_assoc"/>
    <property type="match status" value="1"/>
</dbReference>
<name>X0W9P6_9ZZZZ</name>
<dbReference type="PANTHER" id="PTHR43080:SF2">
    <property type="entry name" value="CBS DOMAIN-CONTAINING PROTEIN"/>
    <property type="match status" value="1"/>
</dbReference>
<evidence type="ECO:0000256" key="1">
    <source>
        <dbReference type="ARBA" id="ARBA00023122"/>
    </source>
</evidence>
<dbReference type="InterPro" id="IPR046342">
    <property type="entry name" value="CBS_dom_sf"/>
</dbReference>
<feature type="domain" description="CBS" evidence="2">
    <location>
        <begin position="98"/>
        <end position="151"/>
    </location>
</feature>
<dbReference type="Gene3D" id="3.10.580.10">
    <property type="entry name" value="CBS-domain"/>
    <property type="match status" value="1"/>
</dbReference>
<gene>
    <name evidence="3" type="ORF">S01H1_40859</name>
</gene>
<dbReference type="PANTHER" id="PTHR43080">
    <property type="entry name" value="CBS DOMAIN-CONTAINING PROTEIN CBSX3, MITOCHONDRIAL"/>
    <property type="match status" value="1"/>
</dbReference>
<dbReference type="EMBL" id="BARS01025887">
    <property type="protein sequence ID" value="GAG09361.1"/>
    <property type="molecule type" value="Genomic_DNA"/>
</dbReference>
<keyword evidence="1" id="KW-0129">CBS domain</keyword>
<evidence type="ECO:0000259" key="2">
    <source>
        <dbReference type="PROSITE" id="PS51371"/>
    </source>
</evidence>
<dbReference type="InterPro" id="IPR000644">
    <property type="entry name" value="CBS_dom"/>
</dbReference>
<feature type="domain" description="CBS" evidence="2">
    <location>
        <begin position="8"/>
        <end position="65"/>
    </location>
</feature>
<accession>X0W9P6</accession>
<dbReference type="SMART" id="SM00116">
    <property type="entry name" value="CBS"/>
    <property type="match status" value="2"/>
</dbReference>
<evidence type="ECO:0000313" key="3">
    <source>
        <dbReference type="EMBL" id="GAG09361.1"/>
    </source>
</evidence>
<organism evidence="3">
    <name type="scientific">marine sediment metagenome</name>
    <dbReference type="NCBI Taxonomy" id="412755"/>
    <lineage>
        <taxon>unclassified sequences</taxon>
        <taxon>metagenomes</taxon>
        <taxon>ecological metagenomes</taxon>
    </lineage>
</organism>
<dbReference type="Pfam" id="PF00571">
    <property type="entry name" value="CBS"/>
    <property type="match status" value="2"/>
</dbReference>
<protein>
    <recommendedName>
        <fullName evidence="2">CBS domain-containing protein</fullName>
    </recommendedName>
</protein>
<reference evidence="3" key="1">
    <citation type="journal article" date="2014" name="Front. Microbiol.">
        <title>High frequency of phylogenetically diverse reductive dehalogenase-homologous genes in deep subseafloor sedimentary metagenomes.</title>
        <authorList>
            <person name="Kawai M."/>
            <person name="Futagami T."/>
            <person name="Toyoda A."/>
            <person name="Takaki Y."/>
            <person name="Nishi S."/>
            <person name="Hori S."/>
            <person name="Arai W."/>
            <person name="Tsubouchi T."/>
            <person name="Morono Y."/>
            <person name="Uchiyama I."/>
            <person name="Ito T."/>
            <person name="Fujiyama A."/>
            <person name="Inagaki F."/>
            <person name="Takami H."/>
        </authorList>
    </citation>
    <scope>NUCLEOTIDE SEQUENCE</scope>
    <source>
        <strain evidence="3">Expedition CK06-06</strain>
    </source>
</reference>
<dbReference type="InterPro" id="IPR051257">
    <property type="entry name" value="Diverse_CBS-Domain"/>
</dbReference>
<proteinExistence type="predicted"/>